<feature type="region of interest" description="Disordered" evidence="1">
    <location>
        <begin position="812"/>
        <end position="836"/>
    </location>
</feature>
<feature type="region of interest" description="Disordered" evidence="1">
    <location>
        <begin position="83"/>
        <end position="115"/>
    </location>
</feature>
<evidence type="ECO:0000256" key="1">
    <source>
        <dbReference type="SAM" id="MobiDB-lite"/>
    </source>
</evidence>
<accession>G7YQS7</accession>
<evidence type="ECO:0000313" key="2">
    <source>
        <dbReference type="EMBL" id="GAA55307.1"/>
    </source>
</evidence>
<gene>
    <name evidence="2" type="ORF">CLF_107556</name>
</gene>
<feature type="compositionally biased region" description="Polar residues" evidence="1">
    <location>
        <begin position="1"/>
        <end position="12"/>
    </location>
</feature>
<dbReference type="AlphaFoldDB" id="G7YQS7"/>
<feature type="compositionally biased region" description="Acidic residues" evidence="1">
    <location>
        <begin position="106"/>
        <end position="115"/>
    </location>
</feature>
<keyword evidence="3" id="KW-1185">Reference proteome</keyword>
<proteinExistence type="predicted"/>
<evidence type="ECO:0000313" key="3">
    <source>
        <dbReference type="Proteomes" id="UP000008909"/>
    </source>
</evidence>
<reference key="2">
    <citation type="submission" date="2011-10" db="EMBL/GenBank/DDBJ databases">
        <title>The genome and transcriptome sequence of Clonorchis sinensis provide insights into the carcinogenic liver fluke.</title>
        <authorList>
            <person name="Wang X."/>
            <person name="Huang Y."/>
            <person name="Chen W."/>
            <person name="Liu H."/>
            <person name="Guo L."/>
            <person name="Chen Y."/>
            <person name="Luo F."/>
            <person name="Zhou W."/>
            <person name="Sun J."/>
            <person name="Mao Q."/>
            <person name="Liang P."/>
            <person name="Zhou C."/>
            <person name="Tian Y."/>
            <person name="Men J."/>
            <person name="Lv X."/>
            <person name="Huang L."/>
            <person name="Zhou J."/>
            <person name="Hu Y."/>
            <person name="Li R."/>
            <person name="Zhang F."/>
            <person name="Lei H."/>
            <person name="Li X."/>
            <person name="Hu X."/>
            <person name="Liang C."/>
            <person name="Xu J."/>
            <person name="Wu Z."/>
            <person name="Yu X."/>
        </authorList>
    </citation>
    <scope>NUCLEOTIDE SEQUENCE</scope>
    <source>
        <strain>Henan</strain>
    </source>
</reference>
<organism evidence="2 3">
    <name type="scientific">Clonorchis sinensis</name>
    <name type="common">Chinese liver fluke</name>
    <dbReference type="NCBI Taxonomy" id="79923"/>
    <lineage>
        <taxon>Eukaryota</taxon>
        <taxon>Metazoa</taxon>
        <taxon>Spiralia</taxon>
        <taxon>Lophotrochozoa</taxon>
        <taxon>Platyhelminthes</taxon>
        <taxon>Trematoda</taxon>
        <taxon>Digenea</taxon>
        <taxon>Opisthorchiida</taxon>
        <taxon>Opisthorchiata</taxon>
        <taxon>Opisthorchiidae</taxon>
        <taxon>Clonorchis</taxon>
    </lineage>
</organism>
<dbReference type="Proteomes" id="UP000008909">
    <property type="component" value="Unassembled WGS sequence"/>
</dbReference>
<dbReference type="EMBL" id="DF143993">
    <property type="protein sequence ID" value="GAA55307.1"/>
    <property type="molecule type" value="Genomic_DNA"/>
</dbReference>
<sequence>MLNTKPFASTNIGPKAGPGGSPAGCSDNANSSPNSSITEKAVAIINDDVNGNVMENMRIFRGFFKRQVLWNSYSVGELADVVEPDKADQDSEADSDDARWNGDVNVDGDGDDIDDEEIDNDYCQAYFDNGEGDLSDDALGGDDDDGAWQLDCKRFITNRGDIVSAGLSGPTQPRTDDVTWIGPIQVTSNDETFTRIHAVYRPSICGQFFACNNVDDLNQSINRDSVAFTERNADHLLRLVEIVVIYVDSRVRNYVLPVIQRPLCGHESTDIVMIEYCLNLPTNTSTVHTNQQELLTGTYRWFSVLVERDFADCMPENSTYRHSEDLRRSDWRGYASNSHLDDKREQMVLGLLRCFRSPMEILDSLRKSCGIDLTGHYQMEAKYRRLAGIPLVRSQQKSATLPSHLERFGRLTSETKEQLVVVGAVSVELDGPAQGTKSSIVVSDATSTKLSVPKGGSSTATRYAGIEQRSNRFHIYRVVGRSGASRQSDLLLLTTKMDDDTPKAGYAKSLYLPELHKDIGSTFLAQIKLIESVLWVHVTHSSAKYYGYGELRVIYQTGYGSRDTVIATPYLGLWTSPYMNILGEAHEFVKRYVYIRSCISSDCSVTNEVDERICNARVAFANLKHPWRQSDLSLNINKRCRLRSIPLSLTADKYASLFSLNFAALNKAYCYRISLLNNRCTHDSLIITNETNCAGSEFGLMTKTFAVLRMIWRTFSRIARTDFQILYGAYVRPLLEYANPVVYSGRTKDVILIERVQRAATKMVAGLKSMDYETRLAVLDLFPLEYRRLRGDLILTYALFEQGLATGERQLLNDKNKTDPGNLGESLDSVYQSVNP</sequence>
<reference evidence="2" key="1">
    <citation type="journal article" date="2011" name="Genome Biol.">
        <title>The draft genome of the carcinogenic human liver fluke Clonorchis sinensis.</title>
        <authorList>
            <person name="Wang X."/>
            <person name="Chen W."/>
            <person name="Huang Y."/>
            <person name="Sun J."/>
            <person name="Men J."/>
            <person name="Liu H."/>
            <person name="Luo F."/>
            <person name="Guo L."/>
            <person name="Lv X."/>
            <person name="Deng C."/>
            <person name="Zhou C."/>
            <person name="Fan Y."/>
            <person name="Li X."/>
            <person name="Huang L."/>
            <person name="Hu Y."/>
            <person name="Liang C."/>
            <person name="Hu X."/>
            <person name="Xu J."/>
            <person name="Yu X."/>
        </authorList>
    </citation>
    <scope>NUCLEOTIDE SEQUENCE [LARGE SCALE GENOMIC DNA]</scope>
    <source>
        <strain evidence="2">Henan</strain>
    </source>
</reference>
<name>G7YQS7_CLOSI</name>
<feature type="region of interest" description="Disordered" evidence="1">
    <location>
        <begin position="1"/>
        <end position="35"/>
    </location>
</feature>
<protein>
    <submittedName>
        <fullName evidence="2">Uncharacterized protein</fullName>
    </submittedName>
</protein>